<comment type="caution">
    <text evidence="1">The sequence shown here is derived from an EMBL/GenBank/DDBJ whole genome shotgun (WGS) entry which is preliminary data.</text>
</comment>
<evidence type="ECO:0000313" key="1">
    <source>
        <dbReference type="EMBL" id="TKR76600.1"/>
    </source>
</evidence>
<reference evidence="1 2" key="1">
    <citation type="journal article" date="2015" name="Genome Biol.">
        <title>Comparative genomics of Steinernema reveals deeply conserved gene regulatory networks.</title>
        <authorList>
            <person name="Dillman A.R."/>
            <person name="Macchietto M."/>
            <person name="Porter C.F."/>
            <person name="Rogers A."/>
            <person name="Williams B."/>
            <person name="Antoshechkin I."/>
            <person name="Lee M.M."/>
            <person name="Goodwin Z."/>
            <person name="Lu X."/>
            <person name="Lewis E.E."/>
            <person name="Goodrich-Blair H."/>
            <person name="Stock S.P."/>
            <person name="Adams B.J."/>
            <person name="Sternberg P.W."/>
            <person name="Mortazavi A."/>
        </authorList>
    </citation>
    <scope>NUCLEOTIDE SEQUENCE [LARGE SCALE GENOMIC DNA]</scope>
    <source>
        <strain evidence="1 2">ALL</strain>
    </source>
</reference>
<keyword evidence="2" id="KW-1185">Reference proteome</keyword>
<dbReference type="AlphaFoldDB" id="A0A4U5N2U8"/>
<name>A0A4U5N2U8_STECR</name>
<evidence type="ECO:0008006" key="3">
    <source>
        <dbReference type="Google" id="ProtNLM"/>
    </source>
</evidence>
<sequence length="285" mass="33019">MNQVPIAFFEDVLSLAFVEGYKCRHSLFSGSFGKCALRFCELGHLKELTLQNGNLKERACRYYGLDGTPETNHTKFNPKFLLCKYLNYSVQGNEVPSIAASLPAEITNFMEEPGLFCLDLRSSTIDDKWIKLFCSWQRLQQVEIRDVLTQSVSDLLNVLLNQEQLLYLTVSTTNYTTAGIQLFCKFLLQKQFLGLYLETYGDEVGTKIINTREESKELLKGKMVYWFAKTVLPDDTFERSEAKAFDFIRFENGEMEVDYCNLTQTTDIKEEEYLKDATRTIWRFL</sequence>
<dbReference type="EMBL" id="AZBU02000005">
    <property type="protein sequence ID" value="TKR76600.1"/>
    <property type="molecule type" value="Genomic_DNA"/>
</dbReference>
<evidence type="ECO:0000313" key="2">
    <source>
        <dbReference type="Proteomes" id="UP000298663"/>
    </source>
</evidence>
<gene>
    <name evidence="1" type="ORF">L596_017716</name>
</gene>
<reference evidence="1 2" key="2">
    <citation type="journal article" date="2019" name="G3 (Bethesda)">
        <title>Hybrid Assembly of the Genome of the Entomopathogenic Nematode Steinernema carpocapsae Identifies the X-Chromosome.</title>
        <authorList>
            <person name="Serra L."/>
            <person name="Macchietto M."/>
            <person name="Macias-Munoz A."/>
            <person name="McGill C.J."/>
            <person name="Rodriguez I.M."/>
            <person name="Rodriguez B."/>
            <person name="Murad R."/>
            <person name="Mortazavi A."/>
        </authorList>
    </citation>
    <scope>NUCLEOTIDE SEQUENCE [LARGE SCALE GENOMIC DNA]</scope>
    <source>
        <strain evidence="1 2">ALL</strain>
    </source>
</reference>
<protein>
    <recommendedName>
        <fullName evidence="3">F-box associated domain-containing protein</fullName>
    </recommendedName>
</protein>
<organism evidence="1 2">
    <name type="scientific">Steinernema carpocapsae</name>
    <name type="common">Entomopathogenic nematode</name>
    <dbReference type="NCBI Taxonomy" id="34508"/>
    <lineage>
        <taxon>Eukaryota</taxon>
        <taxon>Metazoa</taxon>
        <taxon>Ecdysozoa</taxon>
        <taxon>Nematoda</taxon>
        <taxon>Chromadorea</taxon>
        <taxon>Rhabditida</taxon>
        <taxon>Tylenchina</taxon>
        <taxon>Panagrolaimomorpha</taxon>
        <taxon>Strongyloidoidea</taxon>
        <taxon>Steinernematidae</taxon>
        <taxon>Steinernema</taxon>
    </lineage>
</organism>
<dbReference type="Proteomes" id="UP000298663">
    <property type="component" value="Unassembled WGS sequence"/>
</dbReference>
<proteinExistence type="predicted"/>
<accession>A0A4U5N2U8</accession>
<dbReference type="SUPFAM" id="SSF52047">
    <property type="entry name" value="RNI-like"/>
    <property type="match status" value="1"/>
</dbReference>